<proteinExistence type="predicted"/>
<evidence type="ECO:0000256" key="1">
    <source>
        <dbReference type="ARBA" id="ARBA00022801"/>
    </source>
</evidence>
<evidence type="ECO:0000259" key="2">
    <source>
        <dbReference type="Pfam" id="PF12146"/>
    </source>
</evidence>
<evidence type="ECO:0000313" key="4">
    <source>
        <dbReference type="Proteomes" id="UP000663444"/>
    </source>
</evidence>
<accession>A0A974SR92</accession>
<reference evidence="3" key="1">
    <citation type="submission" date="2020-11" db="EMBL/GenBank/DDBJ databases">
        <title>Azospira restricta DSM 18626 genome sequence.</title>
        <authorList>
            <person name="Moe W.M."/>
        </authorList>
    </citation>
    <scope>NUCLEOTIDE SEQUENCE</scope>
    <source>
        <strain evidence="3">DSM 18626</strain>
    </source>
</reference>
<keyword evidence="1 3" id="KW-0378">Hydrolase</keyword>
<dbReference type="EMBL" id="CP064781">
    <property type="protein sequence ID" value="QRJ65033.1"/>
    <property type="molecule type" value="Genomic_DNA"/>
</dbReference>
<keyword evidence="4" id="KW-1185">Reference proteome</keyword>
<dbReference type="Pfam" id="PF12146">
    <property type="entry name" value="Hydrolase_4"/>
    <property type="match status" value="1"/>
</dbReference>
<dbReference type="InterPro" id="IPR022742">
    <property type="entry name" value="Hydrolase_4"/>
</dbReference>
<dbReference type="PANTHER" id="PTHR22946:SF9">
    <property type="entry name" value="POLYKETIDE TRANSFERASE AF380"/>
    <property type="match status" value="1"/>
</dbReference>
<dbReference type="Proteomes" id="UP000663444">
    <property type="component" value="Chromosome"/>
</dbReference>
<dbReference type="KEGG" id="ares:IWH25_06750"/>
<feature type="domain" description="Serine aminopeptidase S33" evidence="2">
    <location>
        <begin position="75"/>
        <end position="188"/>
    </location>
</feature>
<gene>
    <name evidence="3" type="ORF">IWH25_06750</name>
</gene>
<dbReference type="RefSeq" id="WP_203388559.1">
    <property type="nucleotide sequence ID" value="NZ_CP064781.1"/>
</dbReference>
<evidence type="ECO:0000313" key="3">
    <source>
        <dbReference type="EMBL" id="QRJ65033.1"/>
    </source>
</evidence>
<dbReference type="Gene3D" id="3.40.50.1820">
    <property type="entry name" value="alpha/beta hydrolase"/>
    <property type="match status" value="1"/>
</dbReference>
<organism evidence="3 4">
    <name type="scientific">Azospira restricta</name>
    <dbReference type="NCBI Taxonomy" id="404405"/>
    <lineage>
        <taxon>Bacteria</taxon>
        <taxon>Pseudomonadati</taxon>
        <taxon>Pseudomonadota</taxon>
        <taxon>Betaproteobacteria</taxon>
        <taxon>Rhodocyclales</taxon>
        <taxon>Rhodocyclaceae</taxon>
        <taxon>Azospira</taxon>
    </lineage>
</organism>
<dbReference type="GO" id="GO:0052689">
    <property type="term" value="F:carboxylic ester hydrolase activity"/>
    <property type="evidence" value="ECO:0007669"/>
    <property type="project" value="UniProtKB-ARBA"/>
</dbReference>
<protein>
    <submittedName>
        <fullName evidence="3">Alpha/beta fold hydrolase</fullName>
    </submittedName>
</protein>
<dbReference type="InterPro" id="IPR029058">
    <property type="entry name" value="AB_hydrolase_fold"/>
</dbReference>
<dbReference type="InterPro" id="IPR050261">
    <property type="entry name" value="FrsA_esterase"/>
</dbReference>
<dbReference type="AlphaFoldDB" id="A0A974SR92"/>
<dbReference type="SUPFAM" id="SSF53474">
    <property type="entry name" value="alpha/beta-Hydrolases"/>
    <property type="match status" value="1"/>
</dbReference>
<name>A0A974SR92_9RHOO</name>
<dbReference type="PANTHER" id="PTHR22946">
    <property type="entry name" value="DIENELACTONE HYDROLASE DOMAIN-CONTAINING PROTEIN-RELATED"/>
    <property type="match status" value="1"/>
</dbReference>
<sequence length="290" mass="30793">MDALPLLALLTAAALAPPLFHAALRRSLTPRRRHDGGEPQALGLPAEAISLTGGNGKRLFAWHIPAAGMAPAPCAVLLHGWGGHAGDLLPLAAPLHAAGYALLLPDARSHGRSEADSFASLPRFAEDLDCAIDWLRRQPGCDPARLAVVGHSVGAAAALLAASRRDDVAAVVSIAAFAHPASLMRRFLAARHVPFVPLGWYALRYIERTIGQRFDAIAPENTIRRVRCPLLLIHGRDDRTVPADEARHLAQRAGGRAQLLLLAGDHEAFAEPAAGIDAVRDFLAAALARR</sequence>